<comment type="similarity">
    <text evidence="1">Belongs to the VPS25 family.</text>
</comment>
<comment type="caution">
    <text evidence="5">The sequence shown here is derived from an EMBL/GenBank/DDBJ whole genome shotgun (WGS) entry which is preliminary data.</text>
</comment>
<dbReference type="GeneID" id="75912637"/>
<dbReference type="EMBL" id="MU620904">
    <property type="protein sequence ID" value="KAI8581681.1"/>
    <property type="molecule type" value="Genomic_DNA"/>
</dbReference>
<dbReference type="GO" id="GO:0000814">
    <property type="term" value="C:ESCRT II complex"/>
    <property type="evidence" value="ECO:0007669"/>
    <property type="project" value="InterPro"/>
</dbReference>
<evidence type="ECO:0000256" key="4">
    <source>
        <dbReference type="ARBA" id="ARBA00030094"/>
    </source>
</evidence>
<evidence type="ECO:0000256" key="1">
    <source>
        <dbReference type="ARBA" id="ARBA00009674"/>
    </source>
</evidence>
<name>A0AAD5EEX5_UMBRA</name>
<evidence type="ECO:0000313" key="6">
    <source>
        <dbReference type="Proteomes" id="UP001206595"/>
    </source>
</evidence>
<sequence>MQSESNSYKFPAIHDFPPLYTRQPTESTWQNQVKEWERIILAYYRSQRLYRLNLVEATVPGASPLFDNTKIKRRLSLETLEEIVNEMVRKGLAEWVTDSNTGSKSAARTQALIYWRKPEEWSSLLWNWINEQGFNNSIMTVYEIANGEAAEGTDFYEMDTTVLIKALEVLSANGNAQIFTGTGDVDSIGVKFFGT</sequence>
<reference evidence="5" key="1">
    <citation type="submission" date="2021-06" db="EMBL/GenBank/DDBJ databases">
        <authorList>
            <consortium name="DOE Joint Genome Institute"/>
            <person name="Mondo S.J."/>
            <person name="Amses K.R."/>
            <person name="Simmons D.R."/>
            <person name="Longcore J.E."/>
            <person name="Seto K."/>
            <person name="Alves G.H."/>
            <person name="Bonds A.E."/>
            <person name="Quandt C.A."/>
            <person name="Davis W.J."/>
            <person name="Chang Y."/>
            <person name="Letcher P.M."/>
            <person name="Powell M.J."/>
            <person name="Kuo A."/>
            <person name="Labutti K."/>
            <person name="Pangilinan J."/>
            <person name="Andreopoulos W."/>
            <person name="Tritt A."/>
            <person name="Riley R."/>
            <person name="Hundley H."/>
            <person name="Johnson J."/>
            <person name="Lipzen A."/>
            <person name="Barry K."/>
            <person name="Berbee M.L."/>
            <person name="Buchler N.E."/>
            <person name="Grigoriev I.V."/>
            <person name="Spatafora J.W."/>
            <person name="Stajich J.E."/>
            <person name="James T.Y."/>
        </authorList>
    </citation>
    <scope>NUCLEOTIDE SEQUENCE</scope>
    <source>
        <strain evidence="5">AG</strain>
    </source>
</reference>
<evidence type="ECO:0000256" key="3">
    <source>
        <dbReference type="ARBA" id="ARBA00022927"/>
    </source>
</evidence>
<dbReference type="GO" id="GO:0005198">
    <property type="term" value="F:structural molecule activity"/>
    <property type="evidence" value="ECO:0007669"/>
    <property type="project" value="TreeGrafter"/>
</dbReference>
<dbReference type="Gene3D" id="1.10.10.10">
    <property type="entry name" value="Winged helix-like DNA-binding domain superfamily/Winged helix DNA-binding domain"/>
    <property type="match status" value="1"/>
</dbReference>
<dbReference type="GO" id="GO:0042803">
    <property type="term" value="F:protein homodimerization activity"/>
    <property type="evidence" value="ECO:0007669"/>
    <property type="project" value="TreeGrafter"/>
</dbReference>
<evidence type="ECO:0000256" key="2">
    <source>
        <dbReference type="ARBA" id="ARBA00022448"/>
    </source>
</evidence>
<dbReference type="GO" id="GO:0043328">
    <property type="term" value="P:protein transport to vacuole involved in ubiquitin-dependent protein catabolic process via the multivesicular body sorting pathway"/>
    <property type="evidence" value="ECO:0007669"/>
    <property type="project" value="TreeGrafter"/>
</dbReference>
<keyword evidence="6" id="KW-1185">Reference proteome</keyword>
<protein>
    <recommendedName>
        <fullName evidence="4">ESCRT-II complex subunit VPS25</fullName>
    </recommendedName>
</protein>
<reference evidence="5" key="2">
    <citation type="journal article" date="2022" name="Proc. Natl. Acad. Sci. U.S.A.">
        <title>Diploid-dominant life cycles characterize the early evolution of Fungi.</title>
        <authorList>
            <person name="Amses K.R."/>
            <person name="Simmons D.R."/>
            <person name="Longcore J.E."/>
            <person name="Mondo S.J."/>
            <person name="Seto K."/>
            <person name="Jeronimo G.H."/>
            <person name="Bonds A.E."/>
            <person name="Quandt C.A."/>
            <person name="Davis W.J."/>
            <person name="Chang Y."/>
            <person name="Federici B.A."/>
            <person name="Kuo A."/>
            <person name="LaButti K."/>
            <person name="Pangilinan J."/>
            <person name="Andreopoulos W."/>
            <person name="Tritt A."/>
            <person name="Riley R."/>
            <person name="Hundley H."/>
            <person name="Johnson J."/>
            <person name="Lipzen A."/>
            <person name="Barry K."/>
            <person name="Lang B.F."/>
            <person name="Cuomo C.A."/>
            <person name="Buchler N.E."/>
            <person name="Grigoriev I.V."/>
            <person name="Spatafora J.W."/>
            <person name="Stajich J.E."/>
            <person name="James T.Y."/>
        </authorList>
    </citation>
    <scope>NUCLEOTIDE SEQUENCE</scope>
    <source>
        <strain evidence="5">AG</strain>
    </source>
</reference>
<keyword evidence="2" id="KW-0813">Transport</keyword>
<dbReference type="GO" id="GO:0016236">
    <property type="term" value="P:macroautophagy"/>
    <property type="evidence" value="ECO:0007669"/>
    <property type="project" value="UniProtKB-ARBA"/>
</dbReference>
<dbReference type="AlphaFoldDB" id="A0AAD5EEX5"/>
<accession>A0AAD5EEX5</accession>
<keyword evidence="3" id="KW-0653">Protein transport</keyword>
<dbReference type="Gene3D" id="1.10.10.570">
    <property type="entry name" value="Winged helix' DNA-binding domain. Chain C. Domain 1"/>
    <property type="match status" value="1"/>
</dbReference>
<dbReference type="InterPro" id="IPR036388">
    <property type="entry name" value="WH-like_DNA-bd_sf"/>
</dbReference>
<dbReference type="SUPFAM" id="SSF46785">
    <property type="entry name" value="Winged helix' DNA-binding domain"/>
    <property type="match status" value="2"/>
</dbReference>
<gene>
    <name evidence="5" type="ORF">K450DRAFT_230680</name>
</gene>
<proteinExistence type="inferred from homology"/>
<dbReference type="Pfam" id="PF05871">
    <property type="entry name" value="ESCRT-II"/>
    <property type="match status" value="1"/>
</dbReference>
<dbReference type="PANTHER" id="PTHR13149:SF0">
    <property type="entry name" value="VACUOLAR PROTEIN-SORTING-ASSOCIATED PROTEIN 25"/>
    <property type="match status" value="1"/>
</dbReference>
<dbReference type="RefSeq" id="XP_051446685.1">
    <property type="nucleotide sequence ID" value="XM_051587292.1"/>
</dbReference>
<dbReference type="InterPro" id="IPR014041">
    <property type="entry name" value="ESCRT-II_cplx_Vps25-sub_N"/>
</dbReference>
<dbReference type="FunFam" id="1.10.10.10:FF:000141">
    <property type="entry name" value="vacuolar protein-sorting-associated protein 25"/>
    <property type="match status" value="1"/>
</dbReference>
<dbReference type="InterPro" id="IPR008570">
    <property type="entry name" value="ESCRT-II_cplx_Vps25-sub"/>
</dbReference>
<dbReference type="InterPro" id="IPR036390">
    <property type="entry name" value="WH_DNA-bd_sf"/>
</dbReference>
<evidence type="ECO:0000313" key="5">
    <source>
        <dbReference type="EMBL" id="KAI8581681.1"/>
    </source>
</evidence>
<dbReference type="PANTHER" id="PTHR13149">
    <property type="entry name" value="VACUOLAR PROTEIN SORTING-ASSOCIATED PROTEIN VPS25"/>
    <property type="match status" value="1"/>
</dbReference>
<dbReference type="Proteomes" id="UP001206595">
    <property type="component" value="Unassembled WGS sequence"/>
</dbReference>
<organism evidence="5 6">
    <name type="scientific">Umbelopsis ramanniana AG</name>
    <dbReference type="NCBI Taxonomy" id="1314678"/>
    <lineage>
        <taxon>Eukaryota</taxon>
        <taxon>Fungi</taxon>
        <taxon>Fungi incertae sedis</taxon>
        <taxon>Mucoromycota</taxon>
        <taxon>Mucoromycotina</taxon>
        <taxon>Umbelopsidomycetes</taxon>
        <taxon>Umbelopsidales</taxon>
        <taxon>Umbelopsidaceae</taxon>
        <taxon>Umbelopsis</taxon>
    </lineage>
</organism>